<name>A0A9W7FPQ3_9STRA</name>
<dbReference type="AlphaFoldDB" id="A0A9W7FPQ3"/>
<protein>
    <recommendedName>
        <fullName evidence="2">PPIase cyclophilin-type domain-containing protein</fullName>
    </recommendedName>
</protein>
<keyword evidence="1" id="KW-0812">Transmembrane</keyword>
<reference evidence="4" key="1">
    <citation type="journal article" date="2023" name="Commun. Biol.">
        <title>Genome analysis of Parmales, the sister group of diatoms, reveals the evolutionary specialization of diatoms from phago-mixotrophs to photoautotrophs.</title>
        <authorList>
            <person name="Ban H."/>
            <person name="Sato S."/>
            <person name="Yoshikawa S."/>
            <person name="Yamada K."/>
            <person name="Nakamura Y."/>
            <person name="Ichinomiya M."/>
            <person name="Sato N."/>
            <person name="Blanc-Mathieu R."/>
            <person name="Endo H."/>
            <person name="Kuwata A."/>
            <person name="Ogata H."/>
        </authorList>
    </citation>
    <scope>NUCLEOTIDE SEQUENCE [LARGE SCALE GENOMIC DNA]</scope>
    <source>
        <strain evidence="4">NIES 3700</strain>
    </source>
</reference>
<dbReference type="GO" id="GO:0003755">
    <property type="term" value="F:peptidyl-prolyl cis-trans isomerase activity"/>
    <property type="evidence" value="ECO:0007669"/>
    <property type="project" value="InterPro"/>
</dbReference>
<dbReference type="Proteomes" id="UP001165122">
    <property type="component" value="Unassembled WGS sequence"/>
</dbReference>
<keyword evidence="1" id="KW-0472">Membrane</keyword>
<evidence type="ECO:0000259" key="2">
    <source>
        <dbReference type="Pfam" id="PF00160"/>
    </source>
</evidence>
<keyword evidence="4" id="KW-1185">Reference proteome</keyword>
<feature type="transmembrane region" description="Helical" evidence="1">
    <location>
        <begin position="40"/>
        <end position="58"/>
    </location>
</feature>
<sequence length="333" mass="36523">MFRGSARVRTDIDDGLPLSARSTSELKKHSKRINQRSGPLWLLLILLGGLMILGSKYYRLTSAYLMLQQYNIEIEKSSGNSHVANLELKGANEQLRYKVTNLQKKYGGGGGGGVEEAPVVVDSDVKLKKTNEAILKKVQPMKDDLIALSKLLLPFLFGPSPYFLTIAVELPGSGGKEEEIVLKLEPDLMPYTTLFFLRQVEAGLWSGTSIIRSASHVIQADPRPQMSAFKQAGMTSVAFQEYNPEFPHTKHTIGLAGRPGGPDFYFSMIDNTKNHGPGGQGNYDLPAEADPAFGTVTAGHDVLDRIHKLPTKEGNFKMLTSFVTIKSISLNNS</sequence>
<dbReference type="SUPFAM" id="SSF50891">
    <property type="entry name" value="Cyclophilin-like"/>
    <property type="match status" value="1"/>
</dbReference>
<dbReference type="EMBL" id="BRXW01000258">
    <property type="protein sequence ID" value="GMI16629.1"/>
    <property type="molecule type" value="Genomic_DNA"/>
</dbReference>
<organism evidence="3 4">
    <name type="scientific">Triparma laevis f. longispina</name>
    <dbReference type="NCBI Taxonomy" id="1714387"/>
    <lineage>
        <taxon>Eukaryota</taxon>
        <taxon>Sar</taxon>
        <taxon>Stramenopiles</taxon>
        <taxon>Ochrophyta</taxon>
        <taxon>Bolidophyceae</taxon>
        <taxon>Parmales</taxon>
        <taxon>Triparmaceae</taxon>
        <taxon>Triparma</taxon>
    </lineage>
</organism>
<dbReference type="Pfam" id="PF00160">
    <property type="entry name" value="Pro_isomerase"/>
    <property type="match status" value="1"/>
</dbReference>
<dbReference type="Gene3D" id="2.40.100.10">
    <property type="entry name" value="Cyclophilin-like"/>
    <property type="match status" value="1"/>
</dbReference>
<feature type="domain" description="PPIase cyclophilin-type" evidence="2">
    <location>
        <begin position="177"/>
        <end position="327"/>
    </location>
</feature>
<accession>A0A9W7FPQ3</accession>
<dbReference type="InterPro" id="IPR002130">
    <property type="entry name" value="Cyclophilin-type_PPIase_dom"/>
</dbReference>
<dbReference type="InterPro" id="IPR029000">
    <property type="entry name" value="Cyclophilin-like_dom_sf"/>
</dbReference>
<proteinExistence type="predicted"/>
<evidence type="ECO:0000313" key="4">
    <source>
        <dbReference type="Proteomes" id="UP001165122"/>
    </source>
</evidence>
<comment type="caution">
    <text evidence="3">The sequence shown here is derived from an EMBL/GenBank/DDBJ whole genome shotgun (WGS) entry which is preliminary data.</text>
</comment>
<evidence type="ECO:0000256" key="1">
    <source>
        <dbReference type="SAM" id="Phobius"/>
    </source>
</evidence>
<evidence type="ECO:0000313" key="3">
    <source>
        <dbReference type="EMBL" id="GMI16629.1"/>
    </source>
</evidence>
<keyword evidence="1" id="KW-1133">Transmembrane helix</keyword>
<dbReference type="OrthoDB" id="193086at2759"/>
<gene>
    <name evidence="3" type="ORF">TrLO_g6279</name>
</gene>